<evidence type="ECO:0000313" key="2">
    <source>
        <dbReference type="Proteomes" id="UP001163714"/>
    </source>
</evidence>
<accession>A0ABT3I632</accession>
<name>A0ABT3I632_9GAMM</name>
<protein>
    <submittedName>
        <fullName evidence="1">Uncharacterized protein</fullName>
    </submittedName>
</protein>
<reference evidence="1" key="1">
    <citation type="submission" date="2022-10" db="EMBL/GenBank/DDBJ databases">
        <title>Shewanella flava sp. nov, isolated from the estuary of the Fenhe River into the Yellow River.</title>
        <authorList>
            <person name="Li Y."/>
        </authorList>
    </citation>
    <scope>NUCLEOTIDE SEQUENCE</scope>
    <source>
        <strain evidence="1">FYR11-62</strain>
    </source>
</reference>
<dbReference type="Proteomes" id="UP001163714">
    <property type="component" value="Unassembled WGS sequence"/>
</dbReference>
<evidence type="ECO:0000313" key="1">
    <source>
        <dbReference type="EMBL" id="MCW3171429.1"/>
    </source>
</evidence>
<gene>
    <name evidence="1" type="ORF">OHT75_02915</name>
</gene>
<dbReference type="RefSeq" id="WP_264724931.1">
    <property type="nucleotide sequence ID" value="NZ_JAPDMX010000003.1"/>
</dbReference>
<comment type="caution">
    <text evidence="1">The sequence shown here is derived from an EMBL/GenBank/DDBJ whole genome shotgun (WGS) entry which is preliminary data.</text>
</comment>
<dbReference type="EMBL" id="JAPDMX010000003">
    <property type="protein sequence ID" value="MCW3171429.1"/>
    <property type="molecule type" value="Genomic_DNA"/>
</dbReference>
<keyword evidence="2" id="KW-1185">Reference proteome</keyword>
<sequence>MPSVNERISAKLTRAFIKLAQPCQFIPHSGQAAFSRSVNLPPTEKDRSNEYVLEPVNIAEFLLSEGKVQCDDLFELNGNQYRLTQHNGSDEICVSFVYVSY</sequence>
<proteinExistence type="predicted"/>
<organism evidence="1 2">
    <name type="scientific">Shewanella subflava</name>
    <dbReference type="NCBI Taxonomy" id="2986476"/>
    <lineage>
        <taxon>Bacteria</taxon>
        <taxon>Pseudomonadati</taxon>
        <taxon>Pseudomonadota</taxon>
        <taxon>Gammaproteobacteria</taxon>
        <taxon>Alteromonadales</taxon>
        <taxon>Shewanellaceae</taxon>
        <taxon>Shewanella</taxon>
    </lineage>
</organism>